<protein>
    <submittedName>
        <fullName evidence="2">Putative integral membrane protein</fullName>
    </submittedName>
</protein>
<accession>A0A7W9NLR6</accession>
<keyword evidence="3" id="KW-1185">Reference proteome</keyword>
<feature type="transmembrane region" description="Helical" evidence="1">
    <location>
        <begin position="5"/>
        <end position="24"/>
    </location>
</feature>
<evidence type="ECO:0000313" key="2">
    <source>
        <dbReference type="EMBL" id="MBB5897054.1"/>
    </source>
</evidence>
<dbReference type="EMBL" id="JACHIR010000002">
    <property type="protein sequence ID" value="MBB5897054.1"/>
    <property type="molecule type" value="Genomic_DNA"/>
</dbReference>
<feature type="transmembrane region" description="Helical" evidence="1">
    <location>
        <begin position="61"/>
        <end position="83"/>
    </location>
</feature>
<feature type="transmembrane region" description="Helical" evidence="1">
    <location>
        <begin position="95"/>
        <end position="114"/>
    </location>
</feature>
<keyword evidence="1" id="KW-0812">Transmembrane</keyword>
<sequence length="125" mass="13208">MIGWVLRIVVAAALVGSAGVHYFLFTQGYPGIVTPLFLLNAIGGLVLAIAVLTWRHWLPALGALGFGVLTLGSYVLAATVGFLGQHDEFNSQPEYWSVITEVICIVGGIALLAMRNRAAVATAAR</sequence>
<feature type="transmembrane region" description="Helical" evidence="1">
    <location>
        <begin position="36"/>
        <end position="54"/>
    </location>
</feature>
<keyword evidence="1" id="KW-1133">Transmembrane helix</keyword>
<keyword evidence="1" id="KW-0472">Membrane</keyword>
<name>A0A7W9NLR6_9PSEU</name>
<dbReference type="AlphaFoldDB" id="A0A7W9NLR6"/>
<evidence type="ECO:0000256" key="1">
    <source>
        <dbReference type="SAM" id="Phobius"/>
    </source>
</evidence>
<comment type="caution">
    <text evidence="2">The sequence shown here is derived from an EMBL/GenBank/DDBJ whole genome shotgun (WGS) entry which is preliminary data.</text>
</comment>
<dbReference type="Proteomes" id="UP000585638">
    <property type="component" value="Unassembled WGS sequence"/>
</dbReference>
<reference evidence="2 3" key="1">
    <citation type="submission" date="2020-08" db="EMBL/GenBank/DDBJ databases">
        <title>Sequencing the genomes of 1000 actinobacteria strains.</title>
        <authorList>
            <person name="Klenk H.-P."/>
        </authorList>
    </citation>
    <scope>NUCLEOTIDE SEQUENCE [LARGE SCALE GENOMIC DNA]</scope>
    <source>
        <strain evidence="2 3">DSM 43851</strain>
    </source>
</reference>
<organism evidence="2 3">
    <name type="scientific">Kutzneria kofuensis</name>
    <dbReference type="NCBI Taxonomy" id="103725"/>
    <lineage>
        <taxon>Bacteria</taxon>
        <taxon>Bacillati</taxon>
        <taxon>Actinomycetota</taxon>
        <taxon>Actinomycetes</taxon>
        <taxon>Pseudonocardiales</taxon>
        <taxon>Pseudonocardiaceae</taxon>
        <taxon>Kutzneria</taxon>
    </lineage>
</organism>
<proteinExistence type="predicted"/>
<gene>
    <name evidence="2" type="ORF">BJ998_008313</name>
</gene>
<dbReference type="RefSeq" id="WP_184869523.1">
    <property type="nucleotide sequence ID" value="NZ_BAAAWY010000011.1"/>
</dbReference>
<evidence type="ECO:0000313" key="3">
    <source>
        <dbReference type="Proteomes" id="UP000585638"/>
    </source>
</evidence>